<keyword evidence="3" id="KW-1185">Reference proteome</keyword>
<feature type="region of interest" description="Disordered" evidence="1">
    <location>
        <begin position="407"/>
        <end position="427"/>
    </location>
</feature>
<name>A0A2A9M7K0_BESBE</name>
<sequence>MVDVLRFRDVAPSTASAAMVWKRRRRYRYSSGSTVSEPEPNLLWGACLFCVPARSVACDAESLEGAMLTIPAMLKTAEQFRLASAGPPQLAPHQGDPSSPLSLENVFGRFDDDIVGEMCAVDQMLTSNYGESAHHSAPSLPLCIHGSSPAGGTPFCRLHPEDVDSSGGAVKLDPAGVVEDEGRPARQNPNRSVPGVVHQGVRSMPSRCWRDCGGSSVLDGSPDELHMHDENTSSEPKALDDTRRSWHNSLFASRGNSSPSHKTLHAKVHGRIFNDLLVPSGMDIAEPASRKKAEAGDGVQSGIFHACGSCGGAKPLTLEHFNEPTIGNILSWYRTASHAVDNGSVRICFCPGQSQNGGQGGQLTRPALVAWQRSLLRELSCRSEIDVLRPMKSTFFHEALAEGKKDARDLSRTTTVESTEDDEAETHSSPIALQCSLKLPVCGHAVDEQAFRSCAAEAMREEGNMVYSSGAQWRVACPACGCRQFVGASLLSRLYMR</sequence>
<dbReference type="EMBL" id="NWUJ01000006">
    <property type="protein sequence ID" value="PFH34458.1"/>
    <property type="molecule type" value="Genomic_DNA"/>
</dbReference>
<dbReference type="OrthoDB" id="10319985at2759"/>
<comment type="caution">
    <text evidence="2">The sequence shown here is derived from an EMBL/GenBank/DDBJ whole genome shotgun (WGS) entry which is preliminary data.</text>
</comment>
<protein>
    <submittedName>
        <fullName evidence="2">Uncharacterized protein</fullName>
    </submittedName>
</protein>
<reference evidence="2 3" key="1">
    <citation type="submission" date="2017-09" db="EMBL/GenBank/DDBJ databases">
        <title>Genome sequencing of Besnoitia besnoiti strain Bb-Ger1.</title>
        <authorList>
            <person name="Schares G."/>
            <person name="Venepally P."/>
            <person name="Lorenzi H.A."/>
        </authorList>
    </citation>
    <scope>NUCLEOTIDE SEQUENCE [LARGE SCALE GENOMIC DNA]</scope>
    <source>
        <strain evidence="2 3">Bb-Ger1</strain>
    </source>
</reference>
<feature type="region of interest" description="Disordered" evidence="1">
    <location>
        <begin position="220"/>
        <end position="242"/>
    </location>
</feature>
<feature type="compositionally biased region" description="Basic and acidic residues" evidence="1">
    <location>
        <begin position="223"/>
        <end position="242"/>
    </location>
</feature>
<dbReference type="Proteomes" id="UP000224006">
    <property type="component" value="Chromosome VI"/>
</dbReference>
<accession>A0A2A9M7K0</accession>
<evidence type="ECO:0000313" key="2">
    <source>
        <dbReference type="EMBL" id="PFH34458.1"/>
    </source>
</evidence>
<dbReference type="GeneID" id="40311417"/>
<gene>
    <name evidence="2" type="ORF">BESB_064890</name>
</gene>
<dbReference type="VEuPathDB" id="ToxoDB:BESB_064890"/>
<dbReference type="KEGG" id="bbes:BESB_064890"/>
<organism evidence="2 3">
    <name type="scientific">Besnoitia besnoiti</name>
    <name type="common">Apicomplexan protozoan</name>
    <dbReference type="NCBI Taxonomy" id="94643"/>
    <lineage>
        <taxon>Eukaryota</taxon>
        <taxon>Sar</taxon>
        <taxon>Alveolata</taxon>
        <taxon>Apicomplexa</taxon>
        <taxon>Conoidasida</taxon>
        <taxon>Coccidia</taxon>
        <taxon>Eucoccidiorida</taxon>
        <taxon>Eimeriorina</taxon>
        <taxon>Sarcocystidae</taxon>
        <taxon>Besnoitia</taxon>
    </lineage>
</organism>
<dbReference type="AlphaFoldDB" id="A0A2A9M7K0"/>
<dbReference type="RefSeq" id="XP_029218467.1">
    <property type="nucleotide sequence ID" value="XM_029364884.1"/>
</dbReference>
<proteinExistence type="predicted"/>
<evidence type="ECO:0000256" key="1">
    <source>
        <dbReference type="SAM" id="MobiDB-lite"/>
    </source>
</evidence>
<evidence type="ECO:0000313" key="3">
    <source>
        <dbReference type="Proteomes" id="UP000224006"/>
    </source>
</evidence>